<protein>
    <submittedName>
        <fullName evidence="2">Uncharacterized protein</fullName>
    </submittedName>
</protein>
<name>A0A4S8JK69_MUSBA</name>
<reference evidence="2 3" key="1">
    <citation type="journal article" date="2019" name="Nat. Plants">
        <title>Genome sequencing of Musa balbisiana reveals subgenome evolution and function divergence in polyploid bananas.</title>
        <authorList>
            <person name="Yao X."/>
        </authorList>
    </citation>
    <scope>NUCLEOTIDE SEQUENCE [LARGE SCALE GENOMIC DNA]</scope>
    <source>
        <strain evidence="3">cv. DH-PKW</strain>
        <tissue evidence="2">Leaves</tissue>
    </source>
</reference>
<proteinExistence type="predicted"/>
<evidence type="ECO:0000313" key="2">
    <source>
        <dbReference type="EMBL" id="THU62410.1"/>
    </source>
</evidence>
<sequence>MPIWSKLVMASTPGLVSNTRFSSSMVRPGGCRTPGATVLAAAMATKKAGDRTGISEASERATDDAHPKRVRIGDVNLMHLWPQSYSQMSHTPALSISVDLLLLLFHCNGKIVFCFIVIFSSSFFFFFVFVFLLCYFS</sequence>
<feature type="transmembrane region" description="Helical" evidence="1">
    <location>
        <begin position="110"/>
        <end position="136"/>
    </location>
</feature>
<keyword evidence="1" id="KW-0472">Membrane</keyword>
<evidence type="ECO:0000313" key="3">
    <source>
        <dbReference type="Proteomes" id="UP000317650"/>
    </source>
</evidence>
<comment type="caution">
    <text evidence="2">The sequence shown here is derived from an EMBL/GenBank/DDBJ whole genome shotgun (WGS) entry which is preliminary data.</text>
</comment>
<accession>A0A4S8JK69</accession>
<dbReference type="Proteomes" id="UP000317650">
    <property type="component" value="Chromosome 1"/>
</dbReference>
<keyword evidence="1" id="KW-1133">Transmembrane helix</keyword>
<evidence type="ECO:0000256" key="1">
    <source>
        <dbReference type="SAM" id="Phobius"/>
    </source>
</evidence>
<keyword evidence="3" id="KW-1185">Reference proteome</keyword>
<gene>
    <name evidence="2" type="ORF">C4D60_Mb01t04850</name>
</gene>
<organism evidence="2 3">
    <name type="scientific">Musa balbisiana</name>
    <name type="common">Banana</name>
    <dbReference type="NCBI Taxonomy" id="52838"/>
    <lineage>
        <taxon>Eukaryota</taxon>
        <taxon>Viridiplantae</taxon>
        <taxon>Streptophyta</taxon>
        <taxon>Embryophyta</taxon>
        <taxon>Tracheophyta</taxon>
        <taxon>Spermatophyta</taxon>
        <taxon>Magnoliopsida</taxon>
        <taxon>Liliopsida</taxon>
        <taxon>Zingiberales</taxon>
        <taxon>Musaceae</taxon>
        <taxon>Musa</taxon>
    </lineage>
</organism>
<dbReference type="AlphaFoldDB" id="A0A4S8JK69"/>
<keyword evidence="1" id="KW-0812">Transmembrane</keyword>
<dbReference type="EMBL" id="PYDT01000004">
    <property type="protein sequence ID" value="THU62410.1"/>
    <property type="molecule type" value="Genomic_DNA"/>
</dbReference>